<dbReference type="InterPro" id="IPR045584">
    <property type="entry name" value="Pilin-like"/>
</dbReference>
<dbReference type="PROSITE" id="PS00409">
    <property type="entry name" value="PROKAR_NTER_METHYL"/>
    <property type="match status" value="1"/>
</dbReference>
<dbReference type="Proteomes" id="UP000315750">
    <property type="component" value="Chromosome"/>
</dbReference>
<dbReference type="EMBL" id="CP036278">
    <property type="protein sequence ID" value="QDU58964.1"/>
    <property type="molecule type" value="Genomic_DNA"/>
</dbReference>
<dbReference type="Pfam" id="PF07596">
    <property type="entry name" value="SBP_bac_10"/>
    <property type="match status" value="1"/>
</dbReference>
<dbReference type="PANTHER" id="PTHR30093">
    <property type="entry name" value="GENERAL SECRETION PATHWAY PROTEIN G"/>
    <property type="match status" value="1"/>
</dbReference>
<dbReference type="Pfam" id="PF07963">
    <property type="entry name" value="N_methyl"/>
    <property type="match status" value="1"/>
</dbReference>
<evidence type="ECO:0000313" key="3">
    <source>
        <dbReference type="Proteomes" id="UP000315750"/>
    </source>
</evidence>
<proteinExistence type="predicted"/>
<dbReference type="InterPro" id="IPR012902">
    <property type="entry name" value="N_methyl_site"/>
</dbReference>
<evidence type="ECO:0000259" key="1">
    <source>
        <dbReference type="Pfam" id="PF07596"/>
    </source>
</evidence>
<dbReference type="NCBIfam" id="TIGR02532">
    <property type="entry name" value="IV_pilin_GFxxxE"/>
    <property type="match status" value="1"/>
</dbReference>
<gene>
    <name evidence="2" type="ORF">Pan181_52050</name>
</gene>
<dbReference type="OrthoDB" id="261734at2"/>
<dbReference type="SUPFAM" id="SSF54523">
    <property type="entry name" value="Pili subunits"/>
    <property type="match status" value="1"/>
</dbReference>
<reference evidence="2 3" key="1">
    <citation type="submission" date="2019-02" db="EMBL/GenBank/DDBJ databases">
        <title>Deep-cultivation of Planctomycetes and their phenomic and genomic characterization uncovers novel biology.</title>
        <authorList>
            <person name="Wiegand S."/>
            <person name="Jogler M."/>
            <person name="Boedeker C."/>
            <person name="Pinto D."/>
            <person name="Vollmers J."/>
            <person name="Rivas-Marin E."/>
            <person name="Kohn T."/>
            <person name="Peeters S.H."/>
            <person name="Heuer A."/>
            <person name="Rast P."/>
            <person name="Oberbeckmann S."/>
            <person name="Bunk B."/>
            <person name="Jeske O."/>
            <person name="Meyerdierks A."/>
            <person name="Storesund J.E."/>
            <person name="Kallscheuer N."/>
            <person name="Luecker S."/>
            <person name="Lage O.M."/>
            <person name="Pohl T."/>
            <person name="Merkel B.J."/>
            <person name="Hornburger P."/>
            <person name="Mueller R.-W."/>
            <person name="Bruemmer F."/>
            <person name="Labrenz M."/>
            <person name="Spormann A.M."/>
            <person name="Op den Camp H."/>
            <person name="Overmann J."/>
            <person name="Amann R."/>
            <person name="Jetten M.S.M."/>
            <person name="Mascher T."/>
            <person name="Medema M.H."/>
            <person name="Devos D.P."/>
            <person name="Kaster A.-K."/>
            <person name="Ovreas L."/>
            <person name="Rohde M."/>
            <person name="Galperin M.Y."/>
            <person name="Jogler C."/>
        </authorList>
    </citation>
    <scope>NUCLEOTIDE SEQUENCE [LARGE SCALE GENOMIC DNA]</scope>
    <source>
        <strain evidence="2 3">Pan181</strain>
    </source>
</reference>
<dbReference type="Gene3D" id="3.30.700.10">
    <property type="entry name" value="Glycoprotein, Type 4 Pilin"/>
    <property type="match status" value="1"/>
</dbReference>
<evidence type="ECO:0000313" key="2">
    <source>
        <dbReference type="EMBL" id="QDU58964.1"/>
    </source>
</evidence>
<accession>A0A518AW60</accession>
<organism evidence="2 3">
    <name type="scientific">Aeoliella mucimassa</name>
    <dbReference type="NCBI Taxonomy" id="2527972"/>
    <lineage>
        <taxon>Bacteria</taxon>
        <taxon>Pseudomonadati</taxon>
        <taxon>Planctomycetota</taxon>
        <taxon>Planctomycetia</taxon>
        <taxon>Pirellulales</taxon>
        <taxon>Lacipirellulaceae</taxon>
        <taxon>Aeoliella</taxon>
    </lineage>
</organism>
<dbReference type="NCBIfam" id="TIGR04294">
    <property type="entry name" value="pre_pil_HX9DG"/>
    <property type="match status" value="1"/>
</dbReference>
<dbReference type="RefSeq" id="WP_145251537.1">
    <property type="nucleotide sequence ID" value="NZ_CP036278.1"/>
</dbReference>
<dbReference type="PANTHER" id="PTHR30093:SF2">
    <property type="entry name" value="TYPE II SECRETION SYSTEM PROTEIN H"/>
    <property type="match status" value="1"/>
</dbReference>
<dbReference type="InterPro" id="IPR027558">
    <property type="entry name" value="Pre_pil_HX9DG_C"/>
</dbReference>
<name>A0A518AW60_9BACT</name>
<dbReference type="KEGG" id="amuc:Pan181_52050"/>
<dbReference type="InterPro" id="IPR011453">
    <property type="entry name" value="DUF1559"/>
</dbReference>
<sequence>MSSTKRGFTLVELLVVIAIIGILVALLLPAVQAAREAARRVQCTNNLKQLGLGFMNYESAHGGFPPRRWQRADEGRTGWGTFILPFMEEQAIYDQYQWEYHFYDPQNKAVVETPLETFVCPSVSRDEPIVCGSGDNLVNGWIDYLVPNGIRTPENGFAVNFPQWESSGNAHQALLDSTNTAALANGNEGRAPRKLRQITDGLSHTLLVNETAGWPQQWHANTRLEDFASMGTRGSWAAWQSFVYSTSTHDGETNAFQGDSGSFSTMGDLADCGINCNNKFAVYSFHPGGALIGFCDGSVRYVSEELSGLAFAQIVAIDDGLVISDTNVQ</sequence>
<dbReference type="AlphaFoldDB" id="A0A518AW60"/>
<protein>
    <submittedName>
        <fullName evidence="2">Putative major pilin subunit</fullName>
    </submittedName>
</protein>
<keyword evidence="3" id="KW-1185">Reference proteome</keyword>
<feature type="domain" description="DUF1559" evidence="1">
    <location>
        <begin position="32"/>
        <end position="305"/>
    </location>
</feature>